<feature type="region of interest" description="Disordered" evidence="1">
    <location>
        <begin position="1"/>
        <end position="41"/>
    </location>
</feature>
<evidence type="ECO:0000256" key="2">
    <source>
        <dbReference type="SAM" id="Phobius"/>
    </source>
</evidence>
<keyword evidence="2" id="KW-0812">Transmembrane</keyword>
<reference evidence="4" key="1">
    <citation type="submission" date="2023-07" db="EMBL/GenBank/DDBJ databases">
        <title>30 novel species of actinomycetes from the DSMZ collection.</title>
        <authorList>
            <person name="Nouioui I."/>
        </authorList>
    </citation>
    <scope>NUCLEOTIDE SEQUENCE [LARGE SCALE GENOMIC DNA]</scope>
    <source>
        <strain evidence="4">DSM 41636</strain>
    </source>
</reference>
<dbReference type="Proteomes" id="UP001183881">
    <property type="component" value="Unassembled WGS sequence"/>
</dbReference>
<name>A0ABU2Q6B5_9ACTN</name>
<feature type="non-terminal residue" evidence="3">
    <location>
        <position position="1"/>
    </location>
</feature>
<dbReference type="EMBL" id="JAVRFA010000087">
    <property type="protein sequence ID" value="MDT0399616.1"/>
    <property type="molecule type" value="Genomic_DNA"/>
</dbReference>
<protein>
    <submittedName>
        <fullName evidence="3">Uncharacterized protein</fullName>
    </submittedName>
</protein>
<proteinExistence type="predicted"/>
<feature type="compositionally biased region" description="Pro residues" evidence="1">
    <location>
        <begin position="1"/>
        <end position="21"/>
    </location>
</feature>
<evidence type="ECO:0000313" key="4">
    <source>
        <dbReference type="Proteomes" id="UP001183881"/>
    </source>
</evidence>
<accession>A0ABU2Q6B5</accession>
<gene>
    <name evidence="3" type="ORF">RM705_33665</name>
</gene>
<keyword evidence="4" id="KW-1185">Reference proteome</keyword>
<comment type="caution">
    <text evidence="3">The sequence shown here is derived from an EMBL/GenBank/DDBJ whole genome shotgun (WGS) entry which is preliminary data.</text>
</comment>
<evidence type="ECO:0000256" key="1">
    <source>
        <dbReference type="SAM" id="MobiDB-lite"/>
    </source>
</evidence>
<organism evidence="3 4">
    <name type="scientific">Streptomyces edwardsiae</name>
    <dbReference type="NCBI Taxonomy" id="3075527"/>
    <lineage>
        <taxon>Bacteria</taxon>
        <taxon>Bacillati</taxon>
        <taxon>Actinomycetota</taxon>
        <taxon>Actinomycetes</taxon>
        <taxon>Kitasatosporales</taxon>
        <taxon>Streptomycetaceae</taxon>
        <taxon>Streptomyces</taxon>
    </lineage>
</organism>
<sequence length="66" mass="6955">PPPPPPPPAPKPSATPKPRPSVTPVHYPRYRAAPVRHPSGGATKPLTFVLLITMPAVVAIAALRPR</sequence>
<keyword evidence="2" id="KW-1133">Transmembrane helix</keyword>
<keyword evidence="2" id="KW-0472">Membrane</keyword>
<feature type="transmembrane region" description="Helical" evidence="2">
    <location>
        <begin position="46"/>
        <end position="63"/>
    </location>
</feature>
<evidence type="ECO:0000313" key="3">
    <source>
        <dbReference type="EMBL" id="MDT0399616.1"/>
    </source>
</evidence>